<sequence length="71" mass="7626">MSTDKVKSTRTCTKEFSITEAGVHEVGPELYKLYQITTVSAMGPCLENVPQNVSCRGAMNPGFGWGLTGLS</sequence>
<organism evidence="1">
    <name type="scientific">Xenopus laevis</name>
    <name type="common">African clawed frog</name>
    <dbReference type="NCBI Taxonomy" id="8355"/>
    <lineage>
        <taxon>Eukaryota</taxon>
        <taxon>Metazoa</taxon>
        <taxon>Chordata</taxon>
        <taxon>Craniata</taxon>
        <taxon>Vertebrata</taxon>
        <taxon>Euteleostomi</taxon>
        <taxon>Amphibia</taxon>
        <taxon>Batrachia</taxon>
        <taxon>Anura</taxon>
        <taxon>Pipoidea</taxon>
        <taxon>Pipidae</taxon>
        <taxon>Xenopodinae</taxon>
        <taxon>Xenopus</taxon>
        <taxon>Xenopus</taxon>
    </lineage>
</organism>
<dbReference type="EMBL" id="KV480069">
    <property type="protein sequence ID" value="OCT55631.1"/>
    <property type="molecule type" value="Genomic_DNA"/>
</dbReference>
<accession>A0A974BP10</accession>
<protein>
    <submittedName>
        <fullName evidence="1">Uncharacterized protein</fullName>
    </submittedName>
</protein>
<evidence type="ECO:0000313" key="1">
    <source>
        <dbReference type="EMBL" id="OCT55631.1"/>
    </source>
</evidence>
<name>A0A974BP10_XENLA</name>
<gene>
    <name evidence="1" type="ORF">XELAEV_18000348mg</name>
</gene>
<reference evidence="1" key="1">
    <citation type="submission" date="2016-05" db="EMBL/GenBank/DDBJ databases">
        <title>WGS assembly of Xenopus laevis.</title>
        <authorList>
            <person name="Session A."/>
            <person name="Uno Y."/>
            <person name="Kwon T."/>
            <person name="Chapman J."/>
            <person name="Toyoda A."/>
            <person name="Takahashi S."/>
            <person name="Fukui A."/>
            <person name="Hikosaka A."/>
            <person name="Putnam N."/>
            <person name="Stites J."/>
            <person name="Van Heeringen S."/>
            <person name="Quigley I."/>
            <person name="Heinz S."/>
            <person name="Hellsten U."/>
            <person name="Lyons J."/>
            <person name="Suzuki A."/>
            <person name="Kondo M."/>
            <person name="Ogino H."/>
            <person name="Ochi H."/>
            <person name="Bogdanovic O."/>
            <person name="Lister R."/>
            <person name="Georgiou G."/>
            <person name="Paranjpe S."/>
            <person name="Van Kruijsbergen I."/>
            <person name="Mozaffari S."/>
            <person name="Shu S."/>
            <person name="Schmutz J."/>
            <person name="Jenkins J."/>
            <person name="Grimwood J."/>
            <person name="Carlson J."/>
            <person name="Mitros T."/>
            <person name="Simakov O."/>
            <person name="Heald R."/>
            <person name="Miller K."/>
            <person name="Haudenschild C."/>
            <person name="Kuroki Y."/>
            <person name="Tanaka T."/>
            <person name="Michiue T."/>
            <person name="Watanabe M."/>
            <person name="Kinoshita T."/>
            <person name="Ohta Y."/>
            <person name="Mawaribuchi S."/>
            <person name="Suzuki Y."/>
            <person name="Haramoto Y."/>
            <person name="Yamamoto T."/>
            <person name="Takagi C."/>
            <person name="Kitzman J."/>
            <person name="Shendure J."/>
            <person name="Nakayama T."/>
            <person name="Izutsu Y."/>
            <person name="Robert J."/>
            <person name="Dichmann D."/>
            <person name="Flajnik M."/>
            <person name="Houston D."/>
            <person name="Marcotte E."/>
            <person name="Wallingford J."/>
            <person name="Ito Y."/>
            <person name="Asashima M."/>
            <person name="Ueno N."/>
            <person name="Matsuda Y."/>
            <person name="Jan Veenstra G."/>
            <person name="Fujiyama A."/>
            <person name="Harland R."/>
            <person name="Taira M."/>
            <person name="Rokhsar D.S."/>
        </authorList>
    </citation>
    <scope>NUCLEOTIDE SEQUENCE</scope>
    <source>
        <strain evidence="1">J</strain>
        <tissue evidence="1">Blood</tissue>
    </source>
</reference>
<dbReference type="Proteomes" id="UP000694892">
    <property type="component" value="Unassembled WGS sequence"/>
</dbReference>
<proteinExistence type="predicted"/>
<dbReference type="AlphaFoldDB" id="A0A974BP10"/>